<dbReference type="RefSeq" id="WP_204951273.1">
    <property type="nucleotide sequence ID" value="NZ_BSFF01000003.1"/>
</dbReference>
<evidence type="ECO:0000313" key="4">
    <source>
        <dbReference type="Proteomes" id="UP000758856"/>
    </source>
</evidence>
<dbReference type="PANTHER" id="PTHR43135:SF3">
    <property type="entry name" value="ALPHA-D-RIBOSE 1-METHYLPHOSPHONATE 5-TRIPHOSPHATE DIPHOSPHATASE"/>
    <property type="match status" value="1"/>
</dbReference>
<dbReference type="Proteomes" id="UP000758856">
    <property type="component" value="Unassembled WGS sequence"/>
</dbReference>
<sequence>METVLTNARLVLDDAIVTGTLAHRDGVIRDVSEGRSSAPGAIDLEGDLLAPGLIEIHTDNLEKHFVPRPGVVWPNPLAAALVHDAQMAASGVTTVYDALCAGGYDAKNDYRRAIFPDMVAAIEEGVSSGAFRIEHRIHLRCELTDPALIGDLDGHLDSPLVRLGSLMDHTPGQRQWRDIATLKRFMTSNGLSETDADVMLARRMAAGAENAARNRPQVVALFKARGAPLASHDDTTEAHVAQAAADGCAISEFPTTLAAAQAAKAAGLATVAGAPNVVRGGSHSGGVSARELAEHGLLDALSSDYVPSSLLQAVESLAADDGPITLAQAFGFVTSRPAAMLGLADRGRLAPGLRADLVRLRFAGRTPVVRSVVVAGERVT</sequence>
<dbReference type="GO" id="GO:0019700">
    <property type="term" value="P:organic phosphonate catabolic process"/>
    <property type="evidence" value="ECO:0007669"/>
    <property type="project" value="InterPro"/>
</dbReference>
<name>A0A9W6IXM4_9HYPH</name>
<dbReference type="SUPFAM" id="SSF51338">
    <property type="entry name" value="Composite domain of metallo-dependent hydrolases"/>
    <property type="match status" value="1"/>
</dbReference>
<dbReference type="InterPro" id="IPR051781">
    <property type="entry name" value="Metallo-dep_Hydrolase"/>
</dbReference>
<protein>
    <submittedName>
        <fullName evidence="3">Alpha-D-ribose 1-methylphosphonate 5-triphosphate diphosphatase</fullName>
        <ecNumber evidence="3">3.6.1.63</ecNumber>
    </submittedName>
    <submittedName>
        <fullName evidence="2">Amidohydrolase</fullName>
    </submittedName>
</protein>
<keyword evidence="3" id="KW-0378">Hydrolase</keyword>
<reference evidence="2" key="1">
    <citation type="journal article" date="2014" name="Int. J. Syst. Evol. Microbiol.">
        <title>Complete genome sequence of Corynebacterium casei LMG S-19264T (=DSM 44701T), isolated from a smear-ripened cheese.</title>
        <authorList>
            <consortium name="US DOE Joint Genome Institute (JGI-PGF)"/>
            <person name="Walter F."/>
            <person name="Albersmeier A."/>
            <person name="Kalinowski J."/>
            <person name="Ruckert C."/>
        </authorList>
    </citation>
    <scope>NUCLEOTIDE SEQUENCE</scope>
    <source>
        <strain evidence="2">VKM B-1606</strain>
    </source>
</reference>
<dbReference type="PANTHER" id="PTHR43135">
    <property type="entry name" value="ALPHA-D-RIBOSE 1-METHYLPHOSPHONATE 5-TRIPHOSPHATE DIPHOSPHATASE"/>
    <property type="match status" value="1"/>
</dbReference>
<dbReference type="NCBIfam" id="NF011984">
    <property type="entry name" value="PRK15446.1-5"/>
    <property type="match status" value="1"/>
</dbReference>
<evidence type="ECO:0000313" key="5">
    <source>
        <dbReference type="Proteomes" id="UP001143400"/>
    </source>
</evidence>
<dbReference type="PIRSF" id="PIRSF038971">
    <property type="entry name" value="PhnM"/>
    <property type="match status" value="1"/>
</dbReference>
<comment type="caution">
    <text evidence="2">The sequence shown here is derived from an EMBL/GenBank/DDBJ whole genome shotgun (WGS) entry which is preliminary data.</text>
</comment>
<proteinExistence type="predicted"/>
<dbReference type="Pfam" id="PF07969">
    <property type="entry name" value="Amidohydro_3"/>
    <property type="match status" value="1"/>
</dbReference>
<dbReference type="Proteomes" id="UP001143400">
    <property type="component" value="Unassembled WGS sequence"/>
</dbReference>
<evidence type="ECO:0000259" key="1">
    <source>
        <dbReference type="Pfam" id="PF07969"/>
    </source>
</evidence>
<dbReference type="Gene3D" id="2.30.40.10">
    <property type="entry name" value="Urease, subunit C, domain 1"/>
    <property type="match status" value="1"/>
</dbReference>
<evidence type="ECO:0000313" key="3">
    <source>
        <dbReference type="EMBL" id="MBM7852821.1"/>
    </source>
</evidence>
<reference evidence="3 4" key="2">
    <citation type="submission" date="2021-01" db="EMBL/GenBank/DDBJ databases">
        <title>Genomic Encyclopedia of Type Strains, Phase IV (KMG-IV): sequencing the most valuable type-strain genomes for metagenomic binning, comparative biology and taxonomic classification.</title>
        <authorList>
            <person name="Goeker M."/>
        </authorList>
    </citation>
    <scope>NUCLEOTIDE SEQUENCE [LARGE SCALE GENOMIC DNA]</scope>
    <source>
        <strain evidence="3 4">DSM 6130</strain>
    </source>
</reference>
<dbReference type="GO" id="GO:0016810">
    <property type="term" value="F:hydrolase activity, acting on carbon-nitrogen (but not peptide) bonds"/>
    <property type="evidence" value="ECO:0007669"/>
    <property type="project" value="InterPro"/>
</dbReference>
<dbReference type="InterPro" id="IPR012696">
    <property type="entry name" value="PhnM"/>
</dbReference>
<dbReference type="EMBL" id="JAFBCY010000003">
    <property type="protein sequence ID" value="MBM7852821.1"/>
    <property type="molecule type" value="Genomic_DNA"/>
</dbReference>
<dbReference type="InterPro" id="IPR032466">
    <property type="entry name" value="Metal_Hydrolase"/>
</dbReference>
<dbReference type="Gene3D" id="3.20.20.140">
    <property type="entry name" value="Metal-dependent hydrolases"/>
    <property type="match status" value="1"/>
</dbReference>
<accession>A0A9W6IXM4</accession>
<dbReference type="NCBIfam" id="NF011990">
    <property type="entry name" value="PRK15446.2-6"/>
    <property type="match status" value="1"/>
</dbReference>
<organism evidence="2 5">
    <name type="scientific">Methylopila capsulata</name>
    <dbReference type="NCBI Taxonomy" id="61654"/>
    <lineage>
        <taxon>Bacteria</taxon>
        <taxon>Pseudomonadati</taxon>
        <taxon>Pseudomonadota</taxon>
        <taxon>Alphaproteobacteria</taxon>
        <taxon>Hyphomicrobiales</taxon>
        <taxon>Methylopilaceae</taxon>
        <taxon>Methylopila</taxon>
    </lineage>
</organism>
<dbReference type="SUPFAM" id="SSF51556">
    <property type="entry name" value="Metallo-dependent hydrolases"/>
    <property type="match status" value="1"/>
</dbReference>
<dbReference type="EC" id="3.6.1.63" evidence="3"/>
<dbReference type="InterPro" id="IPR013108">
    <property type="entry name" value="Amidohydro_3"/>
</dbReference>
<evidence type="ECO:0000313" key="2">
    <source>
        <dbReference type="EMBL" id="GLK57030.1"/>
    </source>
</evidence>
<feature type="domain" description="Amidohydrolase 3" evidence="1">
    <location>
        <begin position="231"/>
        <end position="379"/>
    </location>
</feature>
<dbReference type="AlphaFoldDB" id="A0A9W6IXM4"/>
<dbReference type="NCBIfam" id="TIGR02318">
    <property type="entry name" value="phosphono_phnM"/>
    <property type="match status" value="1"/>
</dbReference>
<reference evidence="2" key="3">
    <citation type="submission" date="2023-01" db="EMBL/GenBank/DDBJ databases">
        <authorList>
            <person name="Sun Q."/>
            <person name="Evtushenko L."/>
        </authorList>
    </citation>
    <scope>NUCLEOTIDE SEQUENCE</scope>
    <source>
        <strain evidence="2">VKM B-1606</strain>
    </source>
</reference>
<keyword evidence="4" id="KW-1185">Reference proteome</keyword>
<gene>
    <name evidence="2" type="ORF">GCM10008170_30490</name>
    <name evidence="3" type="ORF">JOD31_003063</name>
</gene>
<dbReference type="InterPro" id="IPR011059">
    <property type="entry name" value="Metal-dep_hydrolase_composite"/>
</dbReference>
<dbReference type="EMBL" id="BSFF01000003">
    <property type="protein sequence ID" value="GLK57030.1"/>
    <property type="molecule type" value="Genomic_DNA"/>
</dbReference>